<proteinExistence type="predicted"/>
<sequence>MDDTSPLPLLSSNLRDADVSGVQLLPVEASLRPSSSELSALLRLRRQLLSEPEEDKQLQTTSHLKNTPEVAAGLLRVKRCFNLAAGPSASLQSAGRHFNHAGGRVKWGGPGLRSRGHRFRLCSDSLQMLQLTACGDNGCVMRSLITQPGGGTLVLSRLSETCSRVMTRVGLKTSAGVMMRGGGRRLGAAALLFHLLLFQ</sequence>
<keyword evidence="2" id="KW-1185">Reference proteome</keyword>
<gene>
    <name evidence="1" type="ORF">PLEPLA_LOCUS22923</name>
</gene>
<dbReference type="EMBL" id="CADEAL010001700">
    <property type="protein sequence ID" value="CAB1434814.1"/>
    <property type="molecule type" value="Genomic_DNA"/>
</dbReference>
<evidence type="ECO:0000313" key="2">
    <source>
        <dbReference type="Proteomes" id="UP001153269"/>
    </source>
</evidence>
<dbReference type="AlphaFoldDB" id="A0A9N7UM10"/>
<accession>A0A9N7UM10</accession>
<evidence type="ECO:0000313" key="1">
    <source>
        <dbReference type="EMBL" id="CAB1434814.1"/>
    </source>
</evidence>
<organism evidence="1 2">
    <name type="scientific">Pleuronectes platessa</name>
    <name type="common">European plaice</name>
    <dbReference type="NCBI Taxonomy" id="8262"/>
    <lineage>
        <taxon>Eukaryota</taxon>
        <taxon>Metazoa</taxon>
        <taxon>Chordata</taxon>
        <taxon>Craniata</taxon>
        <taxon>Vertebrata</taxon>
        <taxon>Euteleostomi</taxon>
        <taxon>Actinopterygii</taxon>
        <taxon>Neopterygii</taxon>
        <taxon>Teleostei</taxon>
        <taxon>Neoteleostei</taxon>
        <taxon>Acanthomorphata</taxon>
        <taxon>Carangaria</taxon>
        <taxon>Pleuronectiformes</taxon>
        <taxon>Pleuronectoidei</taxon>
        <taxon>Pleuronectidae</taxon>
        <taxon>Pleuronectes</taxon>
    </lineage>
</organism>
<name>A0A9N7UM10_PLEPL</name>
<comment type="caution">
    <text evidence="1">The sequence shown here is derived from an EMBL/GenBank/DDBJ whole genome shotgun (WGS) entry which is preliminary data.</text>
</comment>
<protein>
    <submittedName>
        <fullName evidence="1">Uncharacterized protein</fullName>
    </submittedName>
</protein>
<dbReference type="Proteomes" id="UP001153269">
    <property type="component" value="Unassembled WGS sequence"/>
</dbReference>
<reference evidence="1" key="1">
    <citation type="submission" date="2020-03" db="EMBL/GenBank/DDBJ databases">
        <authorList>
            <person name="Weist P."/>
        </authorList>
    </citation>
    <scope>NUCLEOTIDE SEQUENCE</scope>
</reference>